<evidence type="ECO:0000256" key="8">
    <source>
        <dbReference type="ARBA" id="ARBA00023134"/>
    </source>
</evidence>
<organism evidence="15">
    <name type="scientific">Arcella intermedia</name>
    <dbReference type="NCBI Taxonomy" id="1963864"/>
    <lineage>
        <taxon>Eukaryota</taxon>
        <taxon>Amoebozoa</taxon>
        <taxon>Tubulinea</taxon>
        <taxon>Elardia</taxon>
        <taxon>Arcellinida</taxon>
        <taxon>Sphaerothecina</taxon>
        <taxon>Arcellidae</taxon>
        <taxon>Arcella</taxon>
    </lineage>
</organism>
<keyword evidence="4" id="KW-1003">Cell membrane</keyword>
<evidence type="ECO:0000256" key="11">
    <source>
        <dbReference type="ARBA" id="ARBA00023289"/>
    </source>
</evidence>
<dbReference type="GO" id="GO:0005886">
    <property type="term" value="C:plasma membrane"/>
    <property type="evidence" value="ECO:0007669"/>
    <property type="project" value="UniProtKB-SubCell"/>
</dbReference>
<dbReference type="FunFam" id="3.40.50.300:FF:000080">
    <property type="entry name" value="Ras-like GTPase Ras1"/>
    <property type="match status" value="1"/>
</dbReference>
<keyword evidence="9" id="KW-0472">Membrane</keyword>
<evidence type="ECO:0000256" key="13">
    <source>
        <dbReference type="ARBA" id="ARBA00048098"/>
    </source>
</evidence>
<dbReference type="SMART" id="SM00175">
    <property type="entry name" value="RAB"/>
    <property type="match status" value="1"/>
</dbReference>
<dbReference type="PROSITE" id="PS51419">
    <property type="entry name" value="RAB"/>
    <property type="match status" value="1"/>
</dbReference>
<keyword evidence="5" id="KW-0488">Methylation</keyword>
<dbReference type="Pfam" id="PF00071">
    <property type="entry name" value="Ras"/>
    <property type="match status" value="1"/>
</dbReference>
<evidence type="ECO:0000256" key="1">
    <source>
        <dbReference type="ARBA" id="ARBA00004342"/>
    </source>
</evidence>
<evidence type="ECO:0000256" key="12">
    <source>
        <dbReference type="ARBA" id="ARBA00037188"/>
    </source>
</evidence>
<evidence type="ECO:0000256" key="9">
    <source>
        <dbReference type="ARBA" id="ARBA00023136"/>
    </source>
</evidence>
<dbReference type="PRINTS" id="PR00449">
    <property type="entry name" value="RASTRNSFRMNG"/>
</dbReference>
<comment type="function">
    <text evidence="12">Ras proteins bind GDP/GTP and possess intrinsic GTPase activity.</text>
</comment>
<keyword evidence="8" id="KW-0342">GTP-binding</keyword>
<evidence type="ECO:0000256" key="14">
    <source>
        <dbReference type="SAM" id="MobiDB-lite"/>
    </source>
</evidence>
<dbReference type="Gene3D" id="3.40.50.300">
    <property type="entry name" value="P-loop containing nucleotide triphosphate hydrolases"/>
    <property type="match status" value="1"/>
</dbReference>
<protein>
    <recommendedName>
        <fullName evidence="3">small monomeric GTPase</fullName>
        <ecNumber evidence="3">3.6.5.2</ecNumber>
    </recommendedName>
</protein>
<dbReference type="GO" id="GO:0007165">
    <property type="term" value="P:signal transduction"/>
    <property type="evidence" value="ECO:0007669"/>
    <property type="project" value="InterPro"/>
</dbReference>
<dbReference type="EC" id="3.6.5.2" evidence="3"/>
<dbReference type="InterPro" id="IPR027417">
    <property type="entry name" value="P-loop_NTPase"/>
</dbReference>
<dbReference type="NCBIfam" id="TIGR00231">
    <property type="entry name" value="small_GTP"/>
    <property type="match status" value="1"/>
</dbReference>
<dbReference type="InterPro" id="IPR001806">
    <property type="entry name" value="Small_GTPase"/>
</dbReference>
<evidence type="ECO:0000256" key="3">
    <source>
        <dbReference type="ARBA" id="ARBA00011984"/>
    </source>
</evidence>
<evidence type="ECO:0000256" key="6">
    <source>
        <dbReference type="ARBA" id="ARBA00022741"/>
    </source>
</evidence>
<reference evidence="15" key="1">
    <citation type="journal article" date="2020" name="J. Eukaryot. Microbiol.">
        <title>De novo Sequencing, Assembly and Annotation of the Transcriptome for the Free-Living Testate Amoeba Arcella intermedia.</title>
        <authorList>
            <person name="Ribeiro G.M."/>
            <person name="Porfirio-Sousa A.L."/>
            <person name="Maurer-Alcala X.X."/>
            <person name="Katz L.A."/>
            <person name="Lahr D.J.G."/>
        </authorList>
    </citation>
    <scope>NUCLEOTIDE SEQUENCE</scope>
</reference>
<comment type="subcellular location">
    <subcellularLocation>
        <location evidence="1">Cell membrane</location>
        <topology evidence="1">Lipid-anchor</topology>
        <orientation evidence="1">Cytoplasmic side</orientation>
    </subcellularLocation>
</comment>
<dbReference type="PANTHER" id="PTHR24070">
    <property type="entry name" value="RAS, DI-RAS, AND RHEB FAMILY MEMBERS OF SMALL GTPASE SUPERFAMILY"/>
    <property type="match status" value="1"/>
</dbReference>
<name>A0A6B2LKQ5_9EUKA</name>
<accession>A0A6B2LKQ5</accession>
<dbReference type="SUPFAM" id="SSF52540">
    <property type="entry name" value="P-loop containing nucleoside triphosphate hydrolases"/>
    <property type="match status" value="1"/>
</dbReference>
<comment type="similarity">
    <text evidence="2">Belongs to the small GTPase superfamily. Ras family.</text>
</comment>
<keyword evidence="10" id="KW-0449">Lipoprotein</keyword>
<evidence type="ECO:0000256" key="5">
    <source>
        <dbReference type="ARBA" id="ARBA00022481"/>
    </source>
</evidence>
<dbReference type="InterPro" id="IPR005225">
    <property type="entry name" value="Small_GTP-bd"/>
</dbReference>
<comment type="catalytic activity">
    <reaction evidence="13">
        <text>GTP + H2O = GDP + phosphate + H(+)</text>
        <dbReference type="Rhea" id="RHEA:19669"/>
        <dbReference type="ChEBI" id="CHEBI:15377"/>
        <dbReference type="ChEBI" id="CHEBI:15378"/>
        <dbReference type="ChEBI" id="CHEBI:37565"/>
        <dbReference type="ChEBI" id="CHEBI:43474"/>
        <dbReference type="ChEBI" id="CHEBI:58189"/>
        <dbReference type="EC" id="3.6.5.2"/>
    </reaction>
</comment>
<keyword evidence="6" id="KW-0547">Nucleotide-binding</keyword>
<dbReference type="PROSITE" id="PS51420">
    <property type="entry name" value="RHO"/>
    <property type="match status" value="1"/>
</dbReference>
<keyword evidence="11" id="KW-0636">Prenylation</keyword>
<feature type="region of interest" description="Disordered" evidence="14">
    <location>
        <begin position="168"/>
        <end position="188"/>
    </location>
</feature>
<dbReference type="SMART" id="SM00173">
    <property type="entry name" value="RAS"/>
    <property type="match status" value="1"/>
</dbReference>
<evidence type="ECO:0000313" key="15">
    <source>
        <dbReference type="EMBL" id="NDV37390.1"/>
    </source>
</evidence>
<evidence type="ECO:0000256" key="4">
    <source>
        <dbReference type="ARBA" id="ARBA00022475"/>
    </source>
</evidence>
<evidence type="ECO:0000256" key="10">
    <source>
        <dbReference type="ARBA" id="ARBA00023288"/>
    </source>
</evidence>
<keyword evidence="7" id="KW-0378">Hydrolase</keyword>
<dbReference type="PROSITE" id="PS51421">
    <property type="entry name" value="RAS"/>
    <property type="match status" value="1"/>
</dbReference>
<dbReference type="GO" id="GO:0003925">
    <property type="term" value="F:G protein activity"/>
    <property type="evidence" value="ECO:0007669"/>
    <property type="project" value="UniProtKB-EC"/>
</dbReference>
<evidence type="ECO:0000256" key="7">
    <source>
        <dbReference type="ARBA" id="ARBA00022801"/>
    </source>
</evidence>
<evidence type="ECO:0000256" key="2">
    <source>
        <dbReference type="ARBA" id="ARBA00008344"/>
    </source>
</evidence>
<dbReference type="GO" id="GO:0005525">
    <property type="term" value="F:GTP binding"/>
    <property type="evidence" value="ECO:0007669"/>
    <property type="project" value="UniProtKB-KW"/>
</dbReference>
<proteinExistence type="inferred from homology"/>
<dbReference type="InterPro" id="IPR020849">
    <property type="entry name" value="Small_GTPase_Ras-type"/>
</dbReference>
<sequence length="188" mass="21598">MEYKLVLCGEGAVGKSPFVIQFIQQYFSDEYDPTVEDSYRKSVTIDGEYCLLDILDTGGSDCYSALRDQYMRTGQGFLLFYAINNRYTFDEVKTFRDQILRVKETDSVPMVLCSTKCDLAHQRVVSVEEGEELARSWGVPFFETSSLVRINVDEAFYQIVREIKNFQQNKPKKPVSPPRKLHGGCQIL</sequence>
<dbReference type="AlphaFoldDB" id="A0A6B2LKQ5"/>
<dbReference type="SMART" id="SM00174">
    <property type="entry name" value="RHO"/>
    <property type="match status" value="1"/>
</dbReference>
<dbReference type="EMBL" id="GIBP01008421">
    <property type="protein sequence ID" value="NDV37390.1"/>
    <property type="molecule type" value="Transcribed_RNA"/>
</dbReference>